<accession>A0A0A9F4S2</accession>
<dbReference type="AlphaFoldDB" id="A0A0A9F4S2"/>
<proteinExistence type="predicted"/>
<dbReference type="EMBL" id="GBRH01192795">
    <property type="protein sequence ID" value="JAE05101.1"/>
    <property type="molecule type" value="Transcribed_RNA"/>
</dbReference>
<sequence length="105" mass="11487">MMSQRDQQELLPMRKSAPITHLLLNEWRSMDEPLSELLSSFGPLKNAKVMAPPTQTTVPKILAMVATSPMSTLSCPTAAAMTKVIAGIKFVMVVASDDDPRCSPW</sequence>
<reference evidence="1" key="2">
    <citation type="journal article" date="2015" name="Data Brief">
        <title>Shoot transcriptome of the giant reed, Arundo donax.</title>
        <authorList>
            <person name="Barrero R.A."/>
            <person name="Guerrero F.D."/>
            <person name="Moolhuijzen P."/>
            <person name="Goolsby J.A."/>
            <person name="Tidwell J."/>
            <person name="Bellgard S.E."/>
            <person name="Bellgard M.I."/>
        </authorList>
    </citation>
    <scope>NUCLEOTIDE SEQUENCE</scope>
    <source>
        <tissue evidence="1">Shoot tissue taken approximately 20 cm above the soil surface</tissue>
    </source>
</reference>
<reference evidence="1" key="1">
    <citation type="submission" date="2014-09" db="EMBL/GenBank/DDBJ databases">
        <authorList>
            <person name="Magalhaes I.L.F."/>
            <person name="Oliveira U."/>
            <person name="Santos F.R."/>
            <person name="Vidigal T.H.D.A."/>
            <person name="Brescovit A.D."/>
            <person name="Santos A.J."/>
        </authorList>
    </citation>
    <scope>NUCLEOTIDE SEQUENCE</scope>
    <source>
        <tissue evidence="1">Shoot tissue taken approximately 20 cm above the soil surface</tissue>
    </source>
</reference>
<protein>
    <submittedName>
        <fullName evidence="1">Uncharacterized protein</fullName>
    </submittedName>
</protein>
<organism evidence="1">
    <name type="scientific">Arundo donax</name>
    <name type="common">Giant reed</name>
    <name type="synonym">Donax arundinaceus</name>
    <dbReference type="NCBI Taxonomy" id="35708"/>
    <lineage>
        <taxon>Eukaryota</taxon>
        <taxon>Viridiplantae</taxon>
        <taxon>Streptophyta</taxon>
        <taxon>Embryophyta</taxon>
        <taxon>Tracheophyta</taxon>
        <taxon>Spermatophyta</taxon>
        <taxon>Magnoliopsida</taxon>
        <taxon>Liliopsida</taxon>
        <taxon>Poales</taxon>
        <taxon>Poaceae</taxon>
        <taxon>PACMAD clade</taxon>
        <taxon>Arundinoideae</taxon>
        <taxon>Arundineae</taxon>
        <taxon>Arundo</taxon>
    </lineage>
</organism>
<name>A0A0A9F4S2_ARUDO</name>
<evidence type="ECO:0000313" key="1">
    <source>
        <dbReference type="EMBL" id="JAE05101.1"/>
    </source>
</evidence>